<reference evidence="2" key="1">
    <citation type="submission" date="2022-07" db="EMBL/GenBank/DDBJ databases">
        <title>Chromosome-level genome of Muraenolepis orangiensis.</title>
        <authorList>
            <person name="Kim J."/>
        </authorList>
    </citation>
    <scope>NUCLEOTIDE SEQUENCE</scope>
    <source>
        <strain evidence="2">KU_S4_2022</strain>
        <tissue evidence="2">Muscle</tissue>
    </source>
</reference>
<dbReference type="InterPro" id="IPR006917">
    <property type="entry name" value="SOUL_heme-bd"/>
</dbReference>
<dbReference type="EMBL" id="JANIIK010000034">
    <property type="protein sequence ID" value="KAJ3614737.1"/>
    <property type="molecule type" value="Genomic_DNA"/>
</dbReference>
<protein>
    <recommendedName>
        <fullName evidence="4">Heme-binding protein</fullName>
    </recommendedName>
</protein>
<dbReference type="GO" id="GO:0020037">
    <property type="term" value="F:heme binding"/>
    <property type="evidence" value="ECO:0007669"/>
    <property type="project" value="TreeGrafter"/>
</dbReference>
<dbReference type="Gene3D" id="3.20.80.10">
    <property type="entry name" value="Regulatory factor, effector binding domain"/>
    <property type="match status" value="1"/>
</dbReference>
<accession>A0A9Q0EW54</accession>
<comment type="caution">
    <text evidence="2">The sequence shown here is derived from an EMBL/GenBank/DDBJ whole genome shotgun (WGS) entry which is preliminary data.</text>
</comment>
<dbReference type="Proteomes" id="UP001148018">
    <property type="component" value="Unassembled WGS sequence"/>
</dbReference>
<dbReference type="OrthoDB" id="9944327at2759"/>
<dbReference type="Pfam" id="PF04832">
    <property type="entry name" value="SOUL"/>
    <property type="match status" value="1"/>
</dbReference>
<dbReference type="InterPro" id="IPR011256">
    <property type="entry name" value="Reg_factor_effector_dom_sf"/>
</dbReference>
<gene>
    <name evidence="2" type="ORF">NHX12_018307</name>
</gene>
<proteinExistence type="inferred from homology"/>
<evidence type="ECO:0000313" key="3">
    <source>
        <dbReference type="Proteomes" id="UP001148018"/>
    </source>
</evidence>
<dbReference type="AlphaFoldDB" id="A0A9Q0EW54"/>
<evidence type="ECO:0000313" key="2">
    <source>
        <dbReference type="EMBL" id="KAJ3614737.1"/>
    </source>
</evidence>
<name>A0A9Q0EW54_9TELE</name>
<organism evidence="2 3">
    <name type="scientific">Muraenolepis orangiensis</name>
    <name type="common">Patagonian moray cod</name>
    <dbReference type="NCBI Taxonomy" id="630683"/>
    <lineage>
        <taxon>Eukaryota</taxon>
        <taxon>Metazoa</taxon>
        <taxon>Chordata</taxon>
        <taxon>Craniata</taxon>
        <taxon>Vertebrata</taxon>
        <taxon>Euteleostomi</taxon>
        <taxon>Actinopterygii</taxon>
        <taxon>Neopterygii</taxon>
        <taxon>Teleostei</taxon>
        <taxon>Neoteleostei</taxon>
        <taxon>Acanthomorphata</taxon>
        <taxon>Zeiogadaria</taxon>
        <taxon>Gadariae</taxon>
        <taxon>Gadiformes</taxon>
        <taxon>Muraenolepidoidei</taxon>
        <taxon>Muraenolepididae</taxon>
        <taxon>Muraenolepis</taxon>
    </lineage>
</organism>
<keyword evidence="3" id="KW-1185">Reference proteome</keyword>
<evidence type="ECO:0008006" key="4">
    <source>
        <dbReference type="Google" id="ProtNLM"/>
    </source>
</evidence>
<dbReference type="PANTHER" id="PTHR11220:SF24">
    <property type="entry name" value="HEME-BINDING PROTEIN 1"/>
    <property type="match status" value="1"/>
</dbReference>
<dbReference type="SUPFAM" id="SSF55136">
    <property type="entry name" value="Probable bacterial effector-binding domain"/>
    <property type="match status" value="1"/>
</dbReference>
<sequence>MALISLEDLDGLDDERDVVEESEASNEMERQRLLTHWQAVGRSHHVSVPTEMTGPIQEMTRNQERQEIPFTPVSHQDKLEEELYEEKVCPGGKWACVTREEQLYEQSISNGFMKLMRFICKENSAGCNLGMTIPIVTNIHLKEDGRSFHKDVVTAYYLPSEFQADPPQPADPEVSIVFRPSFRVLARSFSGTTTEETVTWQINQLWEHLGPSRDFQRDNYMVAVFENPGLPRRRNEIWFIHRDP</sequence>
<dbReference type="PANTHER" id="PTHR11220">
    <property type="entry name" value="HEME-BINDING PROTEIN-RELATED"/>
    <property type="match status" value="1"/>
</dbReference>
<comment type="similarity">
    <text evidence="1">Belongs to the HEBP family.</text>
</comment>
<evidence type="ECO:0000256" key="1">
    <source>
        <dbReference type="ARBA" id="ARBA00009817"/>
    </source>
</evidence>